<gene>
    <name evidence="1" type="ORF">EI684_23500</name>
</gene>
<sequence>MRTPHDPSASSYSAEIDHVQEVLLYGGADLAYWQRRLAPVGLAPAPHAGRAYLVLAAPALRWANIPFCEITLGVFVGQWPATGTPPSGLYLASAYNSSRLLTWLERQLFQTPYAHRSITVTATNPAAITLAHGKTMLLRAAMRSAAHPLWQRDELWTGAIILPGPGSLWFRARLGGLTTAYRFDPVADTFAIDAADPLSRLLAEAQFTPYEWHLRTDAHHARSRTYRSPPAW</sequence>
<dbReference type="Proteomes" id="UP000280307">
    <property type="component" value="Unassembled WGS sequence"/>
</dbReference>
<evidence type="ECO:0000313" key="1">
    <source>
        <dbReference type="EMBL" id="RRR65338.1"/>
    </source>
</evidence>
<dbReference type="AlphaFoldDB" id="A0A426TQ57"/>
<evidence type="ECO:0000313" key="2">
    <source>
        <dbReference type="Proteomes" id="UP000280307"/>
    </source>
</evidence>
<comment type="caution">
    <text evidence="1">The sequence shown here is derived from an EMBL/GenBank/DDBJ whole genome shotgun (WGS) entry which is preliminary data.</text>
</comment>
<protein>
    <submittedName>
        <fullName evidence="1">Uncharacterized protein</fullName>
    </submittedName>
</protein>
<dbReference type="EMBL" id="RSAS01000967">
    <property type="protein sequence ID" value="RRR65338.1"/>
    <property type="molecule type" value="Genomic_DNA"/>
</dbReference>
<proteinExistence type="predicted"/>
<organism evidence="1 2">
    <name type="scientific">Candidatus Viridilinea halotolerans</name>
    <dbReference type="NCBI Taxonomy" id="2491704"/>
    <lineage>
        <taxon>Bacteria</taxon>
        <taxon>Bacillati</taxon>
        <taxon>Chloroflexota</taxon>
        <taxon>Chloroflexia</taxon>
        <taxon>Chloroflexales</taxon>
        <taxon>Chloroflexineae</taxon>
        <taxon>Oscillochloridaceae</taxon>
        <taxon>Candidatus Viridilinea</taxon>
    </lineage>
</organism>
<name>A0A426TQ57_9CHLR</name>
<reference evidence="1 2" key="1">
    <citation type="submission" date="2018-12" db="EMBL/GenBank/DDBJ databases">
        <title>Genome Sequence of Candidatus Viridilinea halotolerans isolated from saline sulfide-rich spring.</title>
        <authorList>
            <person name="Grouzdev D.S."/>
            <person name="Burganskaya E.I."/>
            <person name="Krutkina M.S."/>
            <person name="Sukhacheva M.V."/>
            <person name="Gorlenko V.M."/>
        </authorList>
    </citation>
    <scope>NUCLEOTIDE SEQUENCE [LARGE SCALE GENOMIC DNA]</scope>
    <source>
        <strain evidence="1">Chok-6</strain>
    </source>
</reference>
<accession>A0A426TQ57</accession>